<dbReference type="AlphaFoldDB" id="A0A137PGY5"/>
<organism evidence="5 6">
    <name type="scientific">Conidiobolus coronatus (strain ATCC 28846 / CBS 209.66 / NRRL 28638)</name>
    <name type="common">Delacroixia coronata</name>
    <dbReference type="NCBI Taxonomy" id="796925"/>
    <lineage>
        <taxon>Eukaryota</taxon>
        <taxon>Fungi</taxon>
        <taxon>Fungi incertae sedis</taxon>
        <taxon>Zoopagomycota</taxon>
        <taxon>Entomophthoromycotina</taxon>
        <taxon>Entomophthoromycetes</taxon>
        <taxon>Entomophthorales</taxon>
        <taxon>Ancylistaceae</taxon>
        <taxon>Conidiobolus</taxon>
    </lineage>
</organism>
<evidence type="ECO:0000256" key="2">
    <source>
        <dbReference type="ARBA" id="ARBA00023008"/>
    </source>
</evidence>
<evidence type="ECO:0000313" key="5">
    <source>
        <dbReference type="EMBL" id="KXN74264.1"/>
    </source>
</evidence>
<dbReference type="PRINTS" id="PR00092">
    <property type="entry name" value="TYROSINASE"/>
</dbReference>
<dbReference type="STRING" id="796925.A0A137PGY5"/>
<feature type="signal peptide" evidence="3">
    <location>
        <begin position="1"/>
        <end position="18"/>
    </location>
</feature>
<dbReference type="PANTHER" id="PTHR11474:SF126">
    <property type="entry name" value="TYROSINASE-LIKE PROTEIN TYR-1-RELATED"/>
    <property type="match status" value="1"/>
</dbReference>
<dbReference type="InterPro" id="IPR002227">
    <property type="entry name" value="Tyrosinase_Cu-bd"/>
</dbReference>
<reference evidence="5 6" key="1">
    <citation type="journal article" date="2015" name="Genome Biol. Evol.">
        <title>Phylogenomic analyses indicate that early fungi evolved digesting cell walls of algal ancestors of land plants.</title>
        <authorList>
            <person name="Chang Y."/>
            <person name="Wang S."/>
            <person name="Sekimoto S."/>
            <person name="Aerts A.L."/>
            <person name="Choi C."/>
            <person name="Clum A."/>
            <person name="LaButti K.M."/>
            <person name="Lindquist E.A."/>
            <person name="Yee Ngan C."/>
            <person name="Ohm R.A."/>
            <person name="Salamov A.A."/>
            <person name="Grigoriev I.V."/>
            <person name="Spatafora J.W."/>
            <person name="Berbee M.L."/>
        </authorList>
    </citation>
    <scope>NUCLEOTIDE SEQUENCE [LARGE SCALE GENOMIC DNA]</scope>
    <source>
        <strain evidence="5 6">NRRL 28638</strain>
    </source>
</reference>
<feature type="chain" id="PRO_5007294875" evidence="3">
    <location>
        <begin position="19"/>
        <end position="281"/>
    </location>
</feature>
<keyword evidence="2" id="KW-0186">Copper</keyword>
<keyword evidence="1" id="KW-0479">Metal-binding</keyword>
<evidence type="ECO:0000313" key="6">
    <source>
        <dbReference type="Proteomes" id="UP000070444"/>
    </source>
</evidence>
<dbReference type="OrthoDB" id="6132182at2759"/>
<gene>
    <name evidence="5" type="ORF">CONCODRAFT_34842</name>
</gene>
<feature type="non-terminal residue" evidence="5">
    <location>
        <position position="281"/>
    </location>
</feature>
<evidence type="ECO:0000256" key="1">
    <source>
        <dbReference type="ARBA" id="ARBA00022723"/>
    </source>
</evidence>
<sequence>MKVFNLILFLLTNEIVEGQRCTNTGIRKEMKTLSEAERAAYFNAYRTMMTREPYRSQFTKMVDNHYNAGSRAHNSAFFFPWHREFLMEIERLLQKIDSSIILPYCNWSEYSSSPEDSYMFTDKYFGGNGSGNNNCINSGIFKGVTVDYPTRNKCIQREWNGGNRIGSFSSKAAIQITLNKKVSYDLFRAEVEGSIHSRVHVNLGGRSGDLAKMASPNDPFFACHHAFIDYLWAEWQVKRGKDGMEFGGGGITESSTMWPWGKRVRDVLDTKNPGLCYVYDS</sequence>
<keyword evidence="6" id="KW-1185">Reference proteome</keyword>
<accession>A0A137PGY5</accession>
<keyword evidence="3" id="KW-0732">Signal</keyword>
<dbReference type="Pfam" id="PF00264">
    <property type="entry name" value="Tyrosinase"/>
    <property type="match status" value="1"/>
</dbReference>
<dbReference type="Proteomes" id="UP000070444">
    <property type="component" value="Unassembled WGS sequence"/>
</dbReference>
<protein>
    <submittedName>
        <fullName evidence="5">Di-copper centre-containing protein</fullName>
    </submittedName>
</protein>
<dbReference type="EMBL" id="KQ964425">
    <property type="protein sequence ID" value="KXN74264.1"/>
    <property type="molecule type" value="Genomic_DNA"/>
</dbReference>
<dbReference type="SUPFAM" id="SSF48056">
    <property type="entry name" value="Di-copper centre-containing domain"/>
    <property type="match status" value="1"/>
</dbReference>
<proteinExistence type="predicted"/>
<evidence type="ECO:0000259" key="4">
    <source>
        <dbReference type="PROSITE" id="PS00497"/>
    </source>
</evidence>
<evidence type="ECO:0000256" key="3">
    <source>
        <dbReference type="SAM" id="SignalP"/>
    </source>
</evidence>
<dbReference type="GO" id="GO:0016491">
    <property type="term" value="F:oxidoreductase activity"/>
    <property type="evidence" value="ECO:0007669"/>
    <property type="project" value="InterPro"/>
</dbReference>
<dbReference type="PANTHER" id="PTHR11474">
    <property type="entry name" value="TYROSINASE FAMILY MEMBER"/>
    <property type="match status" value="1"/>
</dbReference>
<dbReference type="PROSITE" id="PS00497">
    <property type="entry name" value="TYROSINASE_1"/>
    <property type="match status" value="1"/>
</dbReference>
<dbReference type="InterPro" id="IPR050316">
    <property type="entry name" value="Tyrosinase/Hemocyanin"/>
</dbReference>
<feature type="domain" description="Tyrosinase copper-binding" evidence="4">
    <location>
        <begin position="73"/>
        <end position="90"/>
    </location>
</feature>
<dbReference type="InterPro" id="IPR008922">
    <property type="entry name" value="Di-copper_centre_dom_sf"/>
</dbReference>
<dbReference type="Gene3D" id="1.10.1280.10">
    <property type="entry name" value="Di-copper center containing domain from catechol oxidase"/>
    <property type="match status" value="1"/>
</dbReference>
<dbReference type="GO" id="GO:0046872">
    <property type="term" value="F:metal ion binding"/>
    <property type="evidence" value="ECO:0007669"/>
    <property type="project" value="UniProtKB-KW"/>
</dbReference>
<name>A0A137PGY5_CONC2</name>